<evidence type="ECO:0000313" key="1">
    <source>
        <dbReference type="EMBL" id="CEA14213.1"/>
    </source>
</evidence>
<dbReference type="KEGG" id="mfi:DSM1535_1889"/>
<dbReference type="RefSeq" id="WP_048073286.1">
    <property type="nucleotide sequence ID" value="NZ_JARVXG010000058.1"/>
</dbReference>
<sequence>MVKELGPNVDIDDFKRGVNFLSDALANKKAKFYFEPAKTGIIFKKPPTKKSVRNYGIDDSKIQDIIDEIIEIVSIILAGEKDEVILNIQDNNEMLQTFNNRCDLIEKEIINWNLIKRYHLQKNYKTSLLDKFDWDIIIKKTEFNGKKLTFPTAMLRIRTRKPFSDNPPVMKTETFTLETGMEEIDQLINELEQIKKSLSKEEI</sequence>
<protein>
    <submittedName>
        <fullName evidence="1">Uncharacterized protein</fullName>
    </submittedName>
</protein>
<organism evidence="1">
    <name type="scientific">Methanobacterium formicicum</name>
    <dbReference type="NCBI Taxonomy" id="2162"/>
    <lineage>
        <taxon>Archaea</taxon>
        <taxon>Methanobacteriati</taxon>
        <taxon>Methanobacteriota</taxon>
        <taxon>Methanomada group</taxon>
        <taxon>Methanobacteria</taxon>
        <taxon>Methanobacteriales</taxon>
        <taxon>Methanobacteriaceae</taxon>
        <taxon>Methanobacterium</taxon>
    </lineage>
</organism>
<proteinExistence type="predicted"/>
<reference evidence="1" key="1">
    <citation type="submission" date="2014-08" db="EMBL/GenBank/DDBJ databases">
        <authorList>
            <person name="Wibberg D."/>
        </authorList>
    </citation>
    <scope>NUCLEOTIDE SEQUENCE</scope>
</reference>
<name>A0A090I4B1_METFO</name>
<dbReference type="AlphaFoldDB" id="A0A090I4B1"/>
<dbReference type="EMBL" id="LN515531">
    <property type="protein sequence ID" value="CEA14213.1"/>
    <property type="molecule type" value="Genomic_DNA"/>
</dbReference>
<gene>
    <name evidence="1" type="ORF">DSM1535_1889</name>
</gene>
<dbReference type="PATRIC" id="fig|2162.9.peg.1943"/>
<accession>A0A090I4B1</accession>